<evidence type="ECO:0000313" key="1">
    <source>
        <dbReference type="EMBL" id="MBT1700278.1"/>
    </source>
</evidence>
<comment type="caution">
    <text evidence="1">The sequence shown here is derived from an EMBL/GenBank/DDBJ whole genome shotgun (WGS) entry which is preliminary data.</text>
</comment>
<dbReference type="EMBL" id="JAHESF010000038">
    <property type="protein sequence ID" value="MBT1700278.1"/>
    <property type="molecule type" value="Genomic_DNA"/>
</dbReference>
<dbReference type="AlphaFoldDB" id="A0AAP2DPT5"/>
<gene>
    <name evidence="1" type="ORF">KK083_25550</name>
</gene>
<accession>A0AAP2DPT5</accession>
<reference evidence="1 2" key="1">
    <citation type="submission" date="2021-05" db="EMBL/GenBank/DDBJ databases">
        <title>A Polyphasic approach of four new species of the genus Ohtaekwangia: Ohtaekwangia histidinii sp. nov., Ohtaekwangia cretensis sp. nov., Ohtaekwangia indiensis sp. nov., Ohtaekwangia reichenbachii sp. nov. from diverse environment.</title>
        <authorList>
            <person name="Octaviana S."/>
        </authorList>
    </citation>
    <scope>NUCLEOTIDE SEQUENCE [LARGE SCALE GENOMIC DNA]</scope>
    <source>
        <strain evidence="1 2">PWU4</strain>
    </source>
</reference>
<protein>
    <submittedName>
        <fullName evidence="1">Uncharacterized protein</fullName>
    </submittedName>
</protein>
<proteinExistence type="predicted"/>
<keyword evidence="2" id="KW-1185">Reference proteome</keyword>
<dbReference type="Proteomes" id="UP001319200">
    <property type="component" value="Unassembled WGS sequence"/>
</dbReference>
<name>A0AAP2DPT5_9BACT</name>
<evidence type="ECO:0000313" key="2">
    <source>
        <dbReference type="Proteomes" id="UP001319200"/>
    </source>
</evidence>
<sequence length="211" mass="24429">MDDHIEKINSVEAKAGRTLPPSLKEWICFIEHMLKTDQWIFRDSYDISFSEKFQAVTLMIQGEADYYWAVKIENLSFEDPPVDGYLLDYEGDTGDFLHHELKAHRLTSFVLKYLLDYHYMFVGTGGYFTPLTNRSKTIEEFAKALGPYVRIEDYLVFESETVIAYIVEDAGDPDRGGLGVHYRAAIHELPACVKNNFSERTMHYGFDLRRG</sequence>
<organism evidence="1 2">
    <name type="scientific">Chryseosolibacter histidini</name>
    <dbReference type="NCBI Taxonomy" id="2782349"/>
    <lineage>
        <taxon>Bacteria</taxon>
        <taxon>Pseudomonadati</taxon>
        <taxon>Bacteroidota</taxon>
        <taxon>Cytophagia</taxon>
        <taxon>Cytophagales</taxon>
        <taxon>Chryseotaleaceae</taxon>
        <taxon>Chryseosolibacter</taxon>
    </lineage>
</organism>
<dbReference type="RefSeq" id="WP_254168776.1">
    <property type="nucleotide sequence ID" value="NZ_JAHESF010000038.1"/>
</dbReference>